<dbReference type="InterPro" id="IPR007816">
    <property type="entry name" value="ResB-like_domain"/>
</dbReference>
<dbReference type="EMBL" id="MLJW01000328">
    <property type="protein sequence ID" value="OIQ89494.1"/>
    <property type="molecule type" value="Genomic_DNA"/>
</dbReference>
<dbReference type="InterPro" id="IPR023494">
    <property type="entry name" value="Cyt_c_bgen_Ccs1/CcsB/ResB"/>
</dbReference>
<feature type="domain" description="ResB-like" evidence="7">
    <location>
        <begin position="31"/>
        <end position="698"/>
    </location>
</feature>
<keyword evidence="2 6" id="KW-0812">Transmembrane</keyword>
<evidence type="ECO:0000313" key="8">
    <source>
        <dbReference type="EMBL" id="OIQ89494.1"/>
    </source>
</evidence>
<keyword evidence="5 6" id="KW-0472">Membrane</keyword>
<feature type="transmembrane region" description="Helical" evidence="6">
    <location>
        <begin position="24"/>
        <end position="47"/>
    </location>
</feature>
<evidence type="ECO:0000256" key="5">
    <source>
        <dbReference type="ARBA" id="ARBA00023136"/>
    </source>
</evidence>
<evidence type="ECO:0000256" key="4">
    <source>
        <dbReference type="ARBA" id="ARBA00022989"/>
    </source>
</evidence>
<evidence type="ECO:0000256" key="1">
    <source>
        <dbReference type="ARBA" id="ARBA00004141"/>
    </source>
</evidence>
<name>A0A1J5R0L5_9ZZZZ</name>
<comment type="caution">
    <text evidence="8">The sequence shown here is derived from an EMBL/GenBank/DDBJ whole genome shotgun (WGS) entry which is preliminary data.</text>
</comment>
<sequence>MSSVTNLSTSGLQLRRGSRPVRSLVELLSSMRFAISLLVVVAIASIIGTVLKQGEPLNNYIDQFGPFWAAVFHRLGLFQVYSSWWFLLIMAILVVSTTLCLVRNTPKIIADLRSFKTGVREQNLRAFHDKAEADFALPRAAAVARIGAALRARGYALRLREGDGETLIAAKAGGLGRIGYILAHSAFVLICLGGLFDGDVVIRLQMALTGKQMLKTNMAIDQVPQRNILSPANPTYRGNISIPEGSSADVAVINLGDGSVLQPLPFTIKLKKFIVDYYSTGMPRLFASDVLITDHRSGKTWPATIKVNEPLNVDGVNIFQSGFDDGGSHLQLHAWPMRGAGDKGFAVTGDVGSTRQLSNGRSTLRLELGSFRLLNVENMSTGKTDKTDKGGLLRGIDRHLGAAVERGSSTKLTNVGPAVVYKLRDASGQANEFINYMLPIQLDGMPMFVAGERSEVGGQYRYLRIPADADGKIDDWMRLRAALADPDARRAAVDAYVKQALPANATKQLATQLEATAGRTLDLFAGDLPRDPKTGAPLVSSAGGLPALGEFLQRNVPKDQLNKASDVFIRVLNGVLWQLWSQERQHAGLPPLHEDEATNRYFNAAVLALSDASFYPAPLFLQLTGFKQVQASVFQVARAPGKVIVYFGAVLLILGVFTMLYIRERRAWFLLRDADGGSRALMAMSTNRRTMDFEKEFATLRAATLDATAMRRD</sequence>
<evidence type="ECO:0000256" key="6">
    <source>
        <dbReference type="SAM" id="Phobius"/>
    </source>
</evidence>
<organism evidence="8">
    <name type="scientific">mine drainage metagenome</name>
    <dbReference type="NCBI Taxonomy" id="410659"/>
    <lineage>
        <taxon>unclassified sequences</taxon>
        <taxon>metagenomes</taxon>
        <taxon>ecological metagenomes</taxon>
    </lineage>
</organism>
<dbReference type="AlphaFoldDB" id="A0A1J5R0L5"/>
<evidence type="ECO:0000256" key="3">
    <source>
        <dbReference type="ARBA" id="ARBA00022748"/>
    </source>
</evidence>
<feature type="transmembrane region" description="Helical" evidence="6">
    <location>
        <begin position="84"/>
        <end position="102"/>
    </location>
</feature>
<gene>
    <name evidence="8" type="primary">ccsB_3</name>
    <name evidence="8" type="ORF">GALL_286250</name>
</gene>
<keyword evidence="3" id="KW-0201">Cytochrome c-type biogenesis</keyword>
<dbReference type="GO" id="GO:0017004">
    <property type="term" value="P:cytochrome complex assembly"/>
    <property type="evidence" value="ECO:0007669"/>
    <property type="project" value="UniProtKB-KW"/>
</dbReference>
<dbReference type="PANTHER" id="PTHR31566">
    <property type="entry name" value="CYTOCHROME C BIOGENESIS PROTEIN CCS1, CHLOROPLASTIC"/>
    <property type="match status" value="1"/>
</dbReference>
<proteinExistence type="predicted"/>
<comment type="subcellular location">
    <subcellularLocation>
        <location evidence="1">Membrane</location>
        <topology evidence="1">Multi-pass membrane protein</topology>
    </subcellularLocation>
</comment>
<protein>
    <submittedName>
        <fullName evidence="8">Cytochrome c biogenesis protein CcsB</fullName>
    </submittedName>
</protein>
<reference evidence="8" key="1">
    <citation type="submission" date="2016-10" db="EMBL/GenBank/DDBJ databases">
        <title>Sequence of Gallionella enrichment culture.</title>
        <authorList>
            <person name="Poehlein A."/>
            <person name="Muehling M."/>
            <person name="Daniel R."/>
        </authorList>
    </citation>
    <scope>NUCLEOTIDE SEQUENCE</scope>
</reference>
<dbReference type="PANTHER" id="PTHR31566:SF0">
    <property type="entry name" value="CYTOCHROME C BIOGENESIS PROTEIN CCS1, CHLOROPLASTIC"/>
    <property type="match status" value="1"/>
</dbReference>
<keyword evidence="4 6" id="KW-1133">Transmembrane helix</keyword>
<dbReference type="Pfam" id="PF05140">
    <property type="entry name" value="ResB"/>
    <property type="match status" value="1"/>
</dbReference>
<evidence type="ECO:0000259" key="7">
    <source>
        <dbReference type="Pfam" id="PF05140"/>
    </source>
</evidence>
<feature type="transmembrane region" description="Helical" evidence="6">
    <location>
        <begin position="643"/>
        <end position="662"/>
    </location>
</feature>
<feature type="transmembrane region" description="Helical" evidence="6">
    <location>
        <begin position="178"/>
        <end position="196"/>
    </location>
</feature>
<dbReference type="GO" id="GO:0016020">
    <property type="term" value="C:membrane"/>
    <property type="evidence" value="ECO:0007669"/>
    <property type="project" value="UniProtKB-SubCell"/>
</dbReference>
<accession>A0A1J5R0L5</accession>
<evidence type="ECO:0000256" key="2">
    <source>
        <dbReference type="ARBA" id="ARBA00022692"/>
    </source>
</evidence>